<evidence type="ECO:0000256" key="1">
    <source>
        <dbReference type="ARBA" id="ARBA00001968"/>
    </source>
</evidence>
<keyword evidence="2" id="KW-0378">Hydrolase</keyword>
<dbReference type="InterPro" id="IPR003697">
    <property type="entry name" value="Maf-like"/>
</dbReference>
<dbReference type="InterPro" id="IPR029001">
    <property type="entry name" value="ITPase-like_fam"/>
</dbReference>
<keyword evidence="3" id="KW-1185">Reference proteome</keyword>
<dbReference type="RefSeq" id="XP_002735117.1">
    <property type="nucleotide sequence ID" value="XM_002735071.2"/>
</dbReference>
<name>A0ABM0GQK1_SACKO</name>
<reference evidence="4" key="1">
    <citation type="submission" date="2025-08" db="UniProtKB">
        <authorList>
            <consortium name="RefSeq"/>
        </authorList>
    </citation>
    <scope>IDENTIFICATION</scope>
    <source>
        <tissue evidence="4">Testes</tissue>
    </source>
</reference>
<dbReference type="CDD" id="cd00555">
    <property type="entry name" value="Maf"/>
    <property type="match status" value="1"/>
</dbReference>
<dbReference type="Gene3D" id="3.90.950.10">
    <property type="match status" value="1"/>
</dbReference>
<dbReference type="PIRSF" id="PIRSF006305">
    <property type="entry name" value="Maf"/>
    <property type="match status" value="1"/>
</dbReference>
<comment type="cofactor">
    <cofactor evidence="1">
        <name>a divalent metal cation</name>
        <dbReference type="ChEBI" id="CHEBI:60240"/>
    </cofactor>
</comment>
<gene>
    <name evidence="4" type="primary">LOC100378818</name>
</gene>
<sequence length="211" mass="23578">MLQPILHKLHNQRIVLASGSPRRQEILRNIGLKFEVITSKFEENFDKSLFSSPVDYVNETAKEKTLEVANRLQGPGCPDIIIGADTVVSLGEKILEKPQDKNDAFTMLSSLSGKSHTVYTGMVILTKTDKQSKHPFDILQFHEATDVVFGELTPEIIHGYIETGEPMDKAGGYGIQALGGTLVQEIRGDYYNVVGFPLHHFCKQFLKLYAK</sequence>
<organism evidence="3 4">
    <name type="scientific">Saccoglossus kowalevskii</name>
    <name type="common">Acorn worm</name>
    <dbReference type="NCBI Taxonomy" id="10224"/>
    <lineage>
        <taxon>Eukaryota</taxon>
        <taxon>Metazoa</taxon>
        <taxon>Hemichordata</taxon>
        <taxon>Enteropneusta</taxon>
        <taxon>Harrimaniidae</taxon>
        <taxon>Saccoglossus</taxon>
    </lineage>
</organism>
<dbReference type="PANTHER" id="PTHR43213">
    <property type="entry name" value="BIFUNCTIONAL DTTP/UTP PYROPHOSPHATASE/METHYLTRANSFERASE PROTEIN-RELATED"/>
    <property type="match status" value="1"/>
</dbReference>
<evidence type="ECO:0000313" key="4">
    <source>
        <dbReference type="RefSeq" id="XP_002735117.1"/>
    </source>
</evidence>
<evidence type="ECO:0000313" key="3">
    <source>
        <dbReference type="Proteomes" id="UP000694865"/>
    </source>
</evidence>
<dbReference type="SUPFAM" id="SSF52972">
    <property type="entry name" value="ITPase-like"/>
    <property type="match status" value="1"/>
</dbReference>
<dbReference type="GeneID" id="100378818"/>
<dbReference type="NCBIfam" id="TIGR00172">
    <property type="entry name" value="maf"/>
    <property type="match status" value="1"/>
</dbReference>
<dbReference type="Proteomes" id="UP000694865">
    <property type="component" value="Unplaced"/>
</dbReference>
<evidence type="ECO:0000256" key="2">
    <source>
        <dbReference type="ARBA" id="ARBA00022801"/>
    </source>
</evidence>
<accession>A0ABM0GQK1</accession>
<dbReference type="HAMAP" id="MF_00528">
    <property type="entry name" value="Maf"/>
    <property type="match status" value="1"/>
</dbReference>
<dbReference type="PANTHER" id="PTHR43213:SF5">
    <property type="entry name" value="BIFUNCTIONAL DTTP_UTP PYROPHOSPHATASE_METHYLTRANSFERASE PROTEIN-RELATED"/>
    <property type="match status" value="1"/>
</dbReference>
<dbReference type="Pfam" id="PF02545">
    <property type="entry name" value="Maf"/>
    <property type="match status" value="1"/>
</dbReference>
<proteinExistence type="inferred from homology"/>
<protein>
    <submittedName>
        <fullName evidence="4">N-acetylserotonin O-methyltransferase-like protein-like</fullName>
    </submittedName>
</protein>